<evidence type="ECO:0000256" key="4">
    <source>
        <dbReference type="ARBA" id="ARBA00022786"/>
    </source>
</evidence>
<feature type="domain" description="Anaphase-promoting complex subunit 4-like WD40" evidence="6">
    <location>
        <begin position="21"/>
        <end position="123"/>
    </location>
</feature>
<evidence type="ECO:0000313" key="9">
    <source>
        <dbReference type="Proteomes" id="UP000791440"/>
    </source>
</evidence>
<dbReference type="Pfam" id="PF12894">
    <property type="entry name" value="ANAPC4_WD40"/>
    <property type="match status" value="1"/>
</dbReference>
<keyword evidence="5" id="KW-0131">Cell cycle</keyword>
<dbReference type="InterPro" id="IPR024790">
    <property type="entry name" value="APC4_long_dom"/>
</dbReference>
<keyword evidence="2" id="KW-0132">Cell division</keyword>
<dbReference type="Pfam" id="PF12896">
    <property type="entry name" value="ANAPC4"/>
    <property type="match status" value="1"/>
</dbReference>
<keyword evidence="4" id="KW-0833">Ubl conjugation pathway</keyword>
<organism evidence="8 9">
    <name type="scientific">Manduca sexta</name>
    <name type="common">Tobacco hawkmoth</name>
    <name type="synonym">Tobacco hornworm</name>
    <dbReference type="NCBI Taxonomy" id="7130"/>
    <lineage>
        <taxon>Eukaryota</taxon>
        <taxon>Metazoa</taxon>
        <taxon>Ecdysozoa</taxon>
        <taxon>Arthropoda</taxon>
        <taxon>Hexapoda</taxon>
        <taxon>Insecta</taxon>
        <taxon>Pterygota</taxon>
        <taxon>Neoptera</taxon>
        <taxon>Endopterygota</taxon>
        <taxon>Lepidoptera</taxon>
        <taxon>Glossata</taxon>
        <taxon>Ditrysia</taxon>
        <taxon>Bombycoidea</taxon>
        <taxon>Sphingidae</taxon>
        <taxon>Sphinginae</taxon>
        <taxon>Sphingini</taxon>
        <taxon>Manduca</taxon>
    </lineage>
</organism>
<dbReference type="InterPro" id="IPR024977">
    <property type="entry name" value="Apc4-like_WD40_dom"/>
</dbReference>
<dbReference type="InterPro" id="IPR024789">
    <property type="entry name" value="APC4"/>
</dbReference>
<feature type="domain" description="Anaphase-promoting complex subunit 4 long" evidence="7">
    <location>
        <begin position="242"/>
        <end position="314"/>
    </location>
</feature>
<name>A0A921ZLA7_MANSE</name>
<dbReference type="PANTHER" id="PTHR13260">
    <property type="entry name" value="ANAPHASE PROMOTING COMPLEX SUBUNIT 4 APC4"/>
    <property type="match status" value="1"/>
</dbReference>
<accession>A0A921ZLA7</accession>
<dbReference type="Proteomes" id="UP000791440">
    <property type="component" value="Unassembled WGS sequence"/>
</dbReference>
<dbReference type="AlphaFoldDB" id="A0A921ZLA7"/>
<keyword evidence="9" id="KW-1185">Reference proteome</keyword>
<protein>
    <recommendedName>
        <fullName evidence="1">Anaphase-promoting complex subunit 4</fullName>
    </recommendedName>
</protein>
<keyword evidence="3" id="KW-0498">Mitosis</keyword>
<evidence type="ECO:0000256" key="5">
    <source>
        <dbReference type="ARBA" id="ARBA00023306"/>
    </source>
</evidence>
<evidence type="ECO:0000256" key="1">
    <source>
        <dbReference type="ARBA" id="ARBA00016067"/>
    </source>
</evidence>
<reference evidence="8" key="1">
    <citation type="journal article" date="2016" name="Insect Biochem. Mol. Biol.">
        <title>Multifaceted biological insights from a draft genome sequence of the tobacco hornworm moth, Manduca sexta.</title>
        <authorList>
            <person name="Kanost M.R."/>
            <person name="Arrese E.L."/>
            <person name="Cao X."/>
            <person name="Chen Y.R."/>
            <person name="Chellapilla S."/>
            <person name="Goldsmith M.R."/>
            <person name="Grosse-Wilde E."/>
            <person name="Heckel D.G."/>
            <person name="Herndon N."/>
            <person name="Jiang H."/>
            <person name="Papanicolaou A."/>
            <person name="Qu J."/>
            <person name="Soulages J.L."/>
            <person name="Vogel H."/>
            <person name="Walters J."/>
            <person name="Waterhouse R.M."/>
            <person name="Ahn S.J."/>
            <person name="Almeida F.C."/>
            <person name="An C."/>
            <person name="Aqrawi P."/>
            <person name="Bretschneider A."/>
            <person name="Bryant W.B."/>
            <person name="Bucks S."/>
            <person name="Chao H."/>
            <person name="Chevignon G."/>
            <person name="Christen J.M."/>
            <person name="Clarke D.F."/>
            <person name="Dittmer N.T."/>
            <person name="Ferguson L.C.F."/>
            <person name="Garavelou S."/>
            <person name="Gordon K.H.J."/>
            <person name="Gunaratna R.T."/>
            <person name="Han Y."/>
            <person name="Hauser F."/>
            <person name="He Y."/>
            <person name="Heidel-Fischer H."/>
            <person name="Hirsh A."/>
            <person name="Hu Y."/>
            <person name="Jiang H."/>
            <person name="Kalra D."/>
            <person name="Klinner C."/>
            <person name="Konig C."/>
            <person name="Kovar C."/>
            <person name="Kroll A.R."/>
            <person name="Kuwar S.S."/>
            <person name="Lee S.L."/>
            <person name="Lehman R."/>
            <person name="Li K."/>
            <person name="Li Z."/>
            <person name="Liang H."/>
            <person name="Lovelace S."/>
            <person name="Lu Z."/>
            <person name="Mansfield J.H."/>
            <person name="McCulloch K.J."/>
            <person name="Mathew T."/>
            <person name="Morton B."/>
            <person name="Muzny D.M."/>
            <person name="Neunemann D."/>
            <person name="Ongeri F."/>
            <person name="Pauchet Y."/>
            <person name="Pu L.L."/>
            <person name="Pyrousis I."/>
            <person name="Rao X.J."/>
            <person name="Redding A."/>
            <person name="Roesel C."/>
            <person name="Sanchez-Gracia A."/>
            <person name="Schaack S."/>
            <person name="Shukla A."/>
            <person name="Tetreau G."/>
            <person name="Wang Y."/>
            <person name="Xiong G.H."/>
            <person name="Traut W."/>
            <person name="Walsh T.K."/>
            <person name="Worley K.C."/>
            <person name="Wu D."/>
            <person name="Wu W."/>
            <person name="Wu Y.Q."/>
            <person name="Zhang X."/>
            <person name="Zou Z."/>
            <person name="Zucker H."/>
            <person name="Briscoe A.D."/>
            <person name="Burmester T."/>
            <person name="Clem R.J."/>
            <person name="Feyereisen R."/>
            <person name="Grimmelikhuijzen C.J.P."/>
            <person name="Hamodrakas S.J."/>
            <person name="Hansson B.S."/>
            <person name="Huguet E."/>
            <person name="Jermiin L.S."/>
            <person name="Lan Q."/>
            <person name="Lehman H.K."/>
            <person name="Lorenzen M."/>
            <person name="Merzendorfer H."/>
            <person name="Michalopoulos I."/>
            <person name="Morton D.B."/>
            <person name="Muthukrishnan S."/>
            <person name="Oakeshott J.G."/>
            <person name="Palmer W."/>
            <person name="Park Y."/>
            <person name="Passarelli A.L."/>
            <person name="Rozas J."/>
            <person name="Schwartz L.M."/>
            <person name="Smith W."/>
            <person name="Southgate A."/>
            <person name="Vilcinskas A."/>
            <person name="Vogt R."/>
            <person name="Wang P."/>
            <person name="Werren J."/>
            <person name="Yu X.Q."/>
            <person name="Zhou J.J."/>
            <person name="Brown S.J."/>
            <person name="Scherer S.E."/>
            <person name="Richards S."/>
            <person name="Blissard G.W."/>
        </authorList>
    </citation>
    <scope>NUCLEOTIDE SEQUENCE</scope>
</reference>
<dbReference type="GO" id="GO:0034399">
    <property type="term" value="C:nuclear periphery"/>
    <property type="evidence" value="ECO:0007669"/>
    <property type="project" value="TreeGrafter"/>
</dbReference>
<dbReference type="GO" id="GO:0005680">
    <property type="term" value="C:anaphase-promoting complex"/>
    <property type="evidence" value="ECO:0007669"/>
    <property type="project" value="InterPro"/>
</dbReference>
<dbReference type="GO" id="GO:0051301">
    <property type="term" value="P:cell division"/>
    <property type="evidence" value="ECO:0007669"/>
    <property type="project" value="UniProtKB-KW"/>
</dbReference>
<evidence type="ECO:0000256" key="2">
    <source>
        <dbReference type="ARBA" id="ARBA00022618"/>
    </source>
</evidence>
<evidence type="ECO:0000259" key="6">
    <source>
        <dbReference type="Pfam" id="PF12894"/>
    </source>
</evidence>
<dbReference type="GO" id="GO:0070979">
    <property type="term" value="P:protein K11-linked ubiquitination"/>
    <property type="evidence" value="ECO:0007669"/>
    <property type="project" value="TreeGrafter"/>
</dbReference>
<sequence>MYHCGMRQVGERHVPFQVDLMVWSNRLDLLALSNFKGEVQVHRLHWQKVWNLPPPKENISVQAMAWRPDGKALAIGYSTGTVYVVDIEDKEVIDQYELEQEKINCDDFDSLKSNGITCITWAVRSEILESATEYNLYDDASIFLQKIPQNGTYKNHISNDCAKDFKEVKEPTQLNMLLIGYATGYIYITIFGRYPYGTLNLSHMINDVGEHKILDINISDDFSIMQVLYLDKLTNNILLSFINTSVLSAYAEEFFTVAKKHGQITQLMSNLDQTMTSITEAWEHILLEMDAKMAYYAAAVPDGGVSADLLELHMLDYWY</sequence>
<proteinExistence type="predicted"/>
<dbReference type="PANTHER" id="PTHR13260:SF0">
    <property type="entry name" value="ANAPHASE-PROMOTING COMPLEX SUBUNIT 4"/>
    <property type="match status" value="1"/>
</dbReference>
<reference evidence="8" key="2">
    <citation type="submission" date="2020-12" db="EMBL/GenBank/DDBJ databases">
        <authorList>
            <person name="Kanost M."/>
        </authorList>
    </citation>
    <scope>NUCLEOTIDE SEQUENCE</scope>
</reference>
<dbReference type="GO" id="GO:0031145">
    <property type="term" value="P:anaphase-promoting complex-dependent catabolic process"/>
    <property type="evidence" value="ECO:0007669"/>
    <property type="project" value="InterPro"/>
</dbReference>
<dbReference type="EMBL" id="JH668643">
    <property type="protein sequence ID" value="KAG6459900.1"/>
    <property type="molecule type" value="Genomic_DNA"/>
</dbReference>
<evidence type="ECO:0000313" key="8">
    <source>
        <dbReference type="EMBL" id="KAG6459900.1"/>
    </source>
</evidence>
<evidence type="ECO:0000259" key="7">
    <source>
        <dbReference type="Pfam" id="PF12896"/>
    </source>
</evidence>
<gene>
    <name evidence="8" type="ORF">O3G_MSEX011671</name>
</gene>
<evidence type="ECO:0000256" key="3">
    <source>
        <dbReference type="ARBA" id="ARBA00022776"/>
    </source>
</evidence>
<comment type="caution">
    <text evidence="8">The sequence shown here is derived from an EMBL/GenBank/DDBJ whole genome shotgun (WGS) entry which is preliminary data.</text>
</comment>